<feature type="domain" description="FAD-dependent urate hydroxylase HpyO/Asp monooxygenase CreE-like FAD/NAD(P)-binding" evidence="1">
    <location>
        <begin position="12"/>
        <end position="167"/>
    </location>
</feature>
<reference evidence="2" key="1">
    <citation type="journal article" date="2019" name="PLoS Negl. Trop. Dis.">
        <title>Revisiting the worldwide diversity of Leptospira species in the environment.</title>
        <authorList>
            <person name="Vincent A.T."/>
            <person name="Schiettekatte O."/>
            <person name="Bourhy P."/>
            <person name="Veyrier F.J."/>
            <person name="Picardeau M."/>
        </authorList>
    </citation>
    <scope>NUCLEOTIDE SEQUENCE [LARGE SCALE GENOMIC DNA]</scope>
    <source>
        <strain evidence="2">201702476</strain>
    </source>
</reference>
<dbReference type="SUPFAM" id="SSF51905">
    <property type="entry name" value="FAD/NAD(P)-binding domain"/>
    <property type="match status" value="1"/>
</dbReference>
<comment type="caution">
    <text evidence="2">The sequence shown here is derived from an EMBL/GenBank/DDBJ whole genome shotgun (WGS) entry which is preliminary data.</text>
</comment>
<sequence length="289" mass="32852">MEKNHYSRTSVAIIGGGLSGSLLAIKLLNQTKIPLQIFLIESAKKRYGRGVAYSPNSIYQKLNVTAKNMSLFEDNPMHFYDWWKSRNRDYFYLQEKFDENSFFPRFIYGDYLEANLNFYANKKPEFIDFLPINDEAVDATLDSSRWSITLASGTILHVQLLVLATGNIPPANPSYLSKEVLENKRYLDNPWNDSLFETINAKDNIGILGSGLSMVDVLMTLKRKDFDGKIVSFSRSGKFPLVHEAPTVQIPSQLPEFAGALRSDLKMFREWINQNSEVSSANLISAIRP</sequence>
<evidence type="ECO:0000259" key="1">
    <source>
        <dbReference type="Pfam" id="PF13454"/>
    </source>
</evidence>
<dbReference type="Gene3D" id="3.50.50.60">
    <property type="entry name" value="FAD/NAD(P)-binding domain"/>
    <property type="match status" value="1"/>
</dbReference>
<name>A0A4R9KB05_9LEPT</name>
<dbReference type="PANTHER" id="PTHR40254">
    <property type="entry name" value="BLR0577 PROTEIN"/>
    <property type="match status" value="1"/>
</dbReference>
<dbReference type="InterPro" id="IPR052189">
    <property type="entry name" value="L-asp_N-monooxygenase_NS-form"/>
</dbReference>
<evidence type="ECO:0000313" key="3">
    <source>
        <dbReference type="Proteomes" id="UP000297693"/>
    </source>
</evidence>
<keyword evidence="3" id="KW-1185">Reference proteome</keyword>
<proteinExistence type="predicted"/>
<organism evidence="2 3">
    <name type="scientific">Leptospira ognonensis</name>
    <dbReference type="NCBI Taxonomy" id="2484945"/>
    <lineage>
        <taxon>Bacteria</taxon>
        <taxon>Pseudomonadati</taxon>
        <taxon>Spirochaetota</taxon>
        <taxon>Spirochaetia</taxon>
        <taxon>Leptospirales</taxon>
        <taxon>Leptospiraceae</taxon>
        <taxon>Leptospira</taxon>
    </lineage>
</organism>
<dbReference type="InterPro" id="IPR036188">
    <property type="entry name" value="FAD/NAD-bd_sf"/>
</dbReference>
<protein>
    <recommendedName>
        <fullName evidence="1">FAD-dependent urate hydroxylase HpyO/Asp monooxygenase CreE-like FAD/NAD(P)-binding domain-containing protein</fullName>
    </recommendedName>
</protein>
<dbReference type="InterPro" id="IPR038732">
    <property type="entry name" value="HpyO/CreE_NAD-binding"/>
</dbReference>
<dbReference type="Pfam" id="PF13454">
    <property type="entry name" value="NAD_binding_9"/>
    <property type="match status" value="1"/>
</dbReference>
<feature type="non-terminal residue" evidence="2">
    <location>
        <position position="289"/>
    </location>
</feature>
<dbReference type="PANTHER" id="PTHR40254:SF1">
    <property type="entry name" value="BLR0577 PROTEIN"/>
    <property type="match status" value="1"/>
</dbReference>
<dbReference type="AlphaFoldDB" id="A0A4R9KB05"/>
<dbReference type="EMBL" id="RQGD01000008">
    <property type="protein sequence ID" value="TGL62929.1"/>
    <property type="molecule type" value="Genomic_DNA"/>
</dbReference>
<dbReference type="Proteomes" id="UP000297693">
    <property type="component" value="Unassembled WGS sequence"/>
</dbReference>
<accession>A0A4R9KB05</accession>
<gene>
    <name evidence="2" type="ORF">EHQ58_01915</name>
</gene>
<dbReference type="RefSeq" id="WP_210412768.1">
    <property type="nucleotide sequence ID" value="NZ_RQGD01000008.1"/>
</dbReference>
<evidence type="ECO:0000313" key="2">
    <source>
        <dbReference type="EMBL" id="TGL62929.1"/>
    </source>
</evidence>